<keyword evidence="1" id="KW-0233">DNA recombination</keyword>
<evidence type="ECO:0000259" key="2">
    <source>
        <dbReference type="Pfam" id="PF00589"/>
    </source>
</evidence>
<organism evidence="3 4">
    <name type="scientific">Marinomonas ushuaiensis DSM 15871</name>
    <dbReference type="NCBI Taxonomy" id="1122207"/>
    <lineage>
        <taxon>Bacteria</taxon>
        <taxon>Pseudomonadati</taxon>
        <taxon>Pseudomonadota</taxon>
        <taxon>Gammaproteobacteria</taxon>
        <taxon>Oceanospirillales</taxon>
        <taxon>Oceanospirillaceae</taxon>
        <taxon>Marinomonas</taxon>
    </lineage>
</organism>
<evidence type="ECO:0000256" key="1">
    <source>
        <dbReference type="ARBA" id="ARBA00023172"/>
    </source>
</evidence>
<dbReference type="EMBL" id="JAMB01000016">
    <property type="protein sequence ID" value="ETX09709.1"/>
    <property type="molecule type" value="Genomic_DNA"/>
</dbReference>
<comment type="caution">
    <text evidence="3">The sequence shown here is derived from an EMBL/GenBank/DDBJ whole genome shotgun (WGS) entry which is preliminary data.</text>
</comment>
<dbReference type="GO" id="GO:0006310">
    <property type="term" value="P:DNA recombination"/>
    <property type="evidence" value="ECO:0007669"/>
    <property type="project" value="UniProtKB-KW"/>
</dbReference>
<feature type="domain" description="Tyr recombinase" evidence="2">
    <location>
        <begin position="1282"/>
        <end position="1422"/>
    </location>
</feature>
<dbReference type="Gene3D" id="1.10.443.10">
    <property type="entry name" value="Intergrase catalytic core"/>
    <property type="match status" value="1"/>
</dbReference>
<dbReference type="InterPro" id="IPR011010">
    <property type="entry name" value="DNA_brk_join_enz"/>
</dbReference>
<accession>X7E0V1</accession>
<dbReference type="Proteomes" id="UP000054058">
    <property type="component" value="Unassembled WGS sequence"/>
</dbReference>
<dbReference type="InterPro" id="IPR002104">
    <property type="entry name" value="Integrase_catalytic"/>
</dbReference>
<dbReference type="GO" id="GO:0015074">
    <property type="term" value="P:DNA integration"/>
    <property type="evidence" value="ECO:0007669"/>
    <property type="project" value="InterPro"/>
</dbReference>
<dbReference type="eggNOG" id="COG0582">
    <property type="taxonomic scope" value="Bacteria"/>
</dbReference>
<dbReference type="InterPro" id="IPR013762">
    <property type="entry name" value="Integrase-like_cat_sf"/>
</dbReference>
<proteinExistence type="predicted"/>
<sequence length="1790" mass="203731">MISHEAFVERLLLLWGDSIPHQYRLFAIRHQLSNLLELLDNDVANLPSSPLLLDFIKRTIESIKVSVTKDECLKQLEGSLTKNTCLALSIFDLTSRSYKRSYLGALYLQVSQIFALLSVDPKEFESKSNKEQSELKTTIRNANYDIGLFLRESRNLITEAPKSSFTDFFDLLFKLKNYDPDMVKISDIYWNKLVKEGMRYLIGCVFSQPLPKPRQYSPRVSPVEPPADVHILVSIPLKGGDKDNPYHLLVEEQPLNPLDDEPLLSGRREINSRSSIESKEQSGVQLCPSRLSVLEKRTLIDWIRNSENDISKSLVLLTILTTLRPFEIFGVQIALNKDEVDIYKRQDDAYGVFDLFTGVYWRKEPPIEDAYIANEEDKKWLHEHSEWLPLVIPNELLIPLKMTFSCYGSGRILDILPYKNQEEFNSITLIARRKIREHGGLTRKITLRSLRYFLYGEVADEYGQHIASLMFANTEFMGPICHYYMALDVGVISDIYIKVVGRVGFSLMDFSSSIPNSYLGSQLAINSNVFAERLKIKIALLEGLLDGVKDCVDIESIRSAYNELCGYTLIMFFFCSSHRRLSSSFAELSMLTENFSHVLVADKLHSGESASRLLPLPSKLCSQLGSAISHIANIAKNAKLSPLIRNKLLSSISLNGKEPFLGFWNDDNELVPSSTAQIARFFGEDWKLPQNSLRQFSFQMLLAHKKGAQYLLRQMGHSTADTHPFSASSLMVFDGDEDSEHRDIFEELLNGLGFKVLRKARKSLALSDWEGSESNIRWPTNTIQARKQSTLRENLAIEKRVQEACQLCLEGSSQSVYEMLQEKFSETPDKYNYALKFLAKHIDDLDVKQPLTKDQIKELLDYKILTPQAENMVYPFDTPMSMRRYTQYEQALNLASVAALYAMEETAIEDIEMLLFCSLLLDSDIGFIKECNISSVEVVLKDIAYNKGVMISNVADQTIFIGGRSSIFLALLLAKFNKTDVRLNFLGFRSRLNYWLSLSKKDSHLPSHLSLLSKLAVVITKITASSKNPIKALIKVVKNAPRCGEMGVQYALRHEKIKSKPLTITKLARLMYPNSYFPLPAESMNKLTTKVISKVHFVSDNKGVTVSAFGNDFLSFLNDSKSGSFKAIESYWLKLLKCENEVKSFTNLVEMSSSLPEVGVFVLTWLYHWSRRRGRSGGKSGLKLSTIKSYFSRVGRPLINILGASSLQVLDSDELLDIYQQVIDSGNIDSREQRLSALQSFHKVCSDHFYMADIDWRDLDIELPTSQYAGNLITPIEFHLTQELIQNDPNMADDDKITCLSILILCYRMGLRRGEVRRLRAFDFCFEDGLCHVRSNHLGTVKTVSGNRRIPVDVLLCSDEYNLIKSLVAKAAENGSNTPLFFSQYRKDRIRPMDRLFSRVIEALRITTGDPKIRLHDCRHSAINFIFTALIISDAQQDPIAEAVKSYLPYGDIKDFKKKIRSALVASVSPDSSLLPAIAQMVGHSKASTTIAHYMHLTHYWLWLTLEKQTKATSFFDKAIAHITGIPITQLRVRKTRESCSAAQIAVSALLNEKFSLIVMCNGVSRPVQQLSDWRFENVFNQIEELSNIEKALRYLEFLSRGQQLSGIKVLDLKQLSELERFDLDSQRVNCISRAYQDVITEDLIIYRAFNILSRETVEVLPVDYRSKETKRYFKSEGFIRLLELLLIHQRQHSEDIDALLNIWETGWDASTHSFRVKASQTELLEKCLGNMGISVIYSNKATVRTFKTIQWSCRDVKSAMMKAGKVSLPQLSHILFLLTVQRKLLSLQG</sequence>
<protein>
    <recommendedName>
        <fullName evidence="2">Tyr recombinase domain-containing protein</fullName>
    </recommendedName>
</protein>
<dbReference type="RefSeq" id="WP_036163545.1">
    <property type="nucleotide sequence ID" value="NZ_JAMB01000016.1"/>
</dbReference>
<evidence type="ECO:0000313" key="3">
    <source>
        <dbReference type="EMBL" id="ETX09709.1"/>
    </source>
</evidence>
<reference evidence="3 4" key="1">
    <citation type="submission" date="2014-01" db="EMBL/GenBank/DDBJ databases">
        <title>Marinomonas ushuaiensis DSM 15871 Genome Sequencing.</title>
        <authorList>
            <person name="Lai Q."/>
            <person name="Shao Z.S."/>
        </authorList>
    </citation>
    <scope>NUCLEOTIDE SEQUENCE [LARGE SCALE GENOMIC DNA]</scope>
    <source>
        <strain evidence="3 4">DSM 15871</strain>
    </source>
</reference>
<dbReference type="CDD" id="cd00397">
    <property type="entry name" value="DNA_BRE_C"/>
    <property type="match status" value="1"/>
</dbReference>
<dbReference type="SUPFAM" id="SSF56349">
    <property type="entry name" value="DNA breaking-rejoining enzymes"/>
    <property type="match status" value="1"/>
</dbReference>
<gene>
    <name evidence="3" type="ORF">MUS1_06250</name>
</gene>
<dbReference type="Pfam" id="PF00589">
    <property type="entry name" value="Phage_integrase"/>
    <property type="match status" value="1"/>
</dbReference>
<dbReference type="GO" id="GO:0003677">
    <property type="term" value="F:DNA binding"/>
    <property type="evidence" value="ECO:0007669"/>
    <property type="project" value="InterPro"/>
</dbReference>
<dbReference type="OrthoDB" id="6091627at2"/>
<dbReference type="PATRIC" id="fig|1122207.3.peg.2861"/>
<keyword evidence="4" id="KW-1185">Reference proteome</keyword>
<name>X7E0V1_9GAMM</name>
<evidence type="ECO:0000313" key="4">
    <source>
        <dbReference type="Proteomes" id="UP000054058"/>
    </source>
</evidence>
<dbReference type="STRING" id="1122207.MUS1_06250"/>